<proteinExistence type="predicted"/>
<dbReference type="AlphaFoldDB" id="A0A284VN09"/>
<reference evidence="2" key="1">
    <citation type="submission" date="2017-06" db="EMBL/GenBank/DDBJ databases">
        <authorList>
            <person name="Cremers G."/>
        </authorList>
    </citation>
    <scope>NUCLEOTIDE SEQUENCE [LARGE SCALE GENOMIC DNA]</scope>
</reference>
<evidence type="ECO:0000313" key="1">
    <source>
        <dbReference type="EMBL" id="SNQ60644.1"/>
    </source>
</evidence>
<accession>A0A284VN09</accession>
<dbReference type="EMBL" id="FZMP01000112">
    <property type="protein sequence ID" value="SNQ60644.1"/>
    <property type="molecule type" value="Genomic_DNA"/>
</dbReference>
<protein>
    <submittedName>
        <fullName evidence="1">Uncharacterized protein</fullName>
    </submittedName>
</protein>
<name>A0A284VN09_9EURY</name>
<organism evidence="1 2">
    <name type="scientific">Candidatus Methanoperedens nitratireducens</name>
    <dbReference type="NCBI Taxonomy" id="1392998"/>
    <lineage>
        <taxon>Archaea</taxon>
        <taxon>Methanobacteriati</taxon>
        <taxon>Methanobacteriota</taxon>
        <taxon>Stenosarchaea group</taxon>
        <taxon>Methanomicrobia</taxon>
        <taxon>Methanosarcinales</taxon>
        <taxon>ANME-2 cluster</taxon>
        <taxon>Candidatus Methanoperedentaceae</taxon>
        <taxon>Candidatus Methanoperedens</taxon>
    </lineage>
</organism>
<dbReference type="RefSeq" id="WP_096205061.1">
    <property type="nucleotide sequence ID" value="NZ_FZMP01000112.1"/>
</dbReference>
<keyword evidence="2" id="KW-1185">Reference proteome</keyword>
<evidence type="ECO:0000313" key="2">
    <source>
        <dbReference type="Proteomes" id="UP000218615"/>
    </source>
</evidence>
<dbReference type="Proteomes" id="UP000218615">
    <property type="component" value="Unassembled WGS sequence"/>
</dbReference>
<sequence length="323" mass="36964">MNKQAVIDILRKIFTYYGYSINPSEISDLLAEKDSEHLFIRYEPSTNANSIRHFSNSVQSYGGKGIQISESFDDKIRSLALEEGLILWDKSELESRVGRAVLAGALEEPGEQKPIKKESMPLAQVPREAPRKEYEKTIRIFLRSVAVNIGKADSLSIAETKVGKPKYQQLKFVPVWYYRYSFQSQKKFKSRVIDLNGEGEGYINALTGVNSFNKYKDIQDNTLVPTQNYEIKQPKVEKKDALNRALDAVIREHTKQVRLNEMIGDTIVFENRVFSPEPQDINMEMDLLHIPVWEIRGKSEALEINGYDGKVESVKVYNDADFV</sequence>
<dbReference type="OrthoDB" id="147087at2157"/>
<gene>
    <name evidence="1" type="ORF">MNV_20020</name>
</gene>